<reference evidence="7 8" key="1">
    <citation type="submission" date="2011-02" db="EMBL/GenBank/DDBJ databases">
        <title>The Genome Sequence of Sphaeroforma arctica JP610.</title>
        <authorList>
            <consortium name="The Broad Institute Genome Sequencing Platform"/>
            <person name="Russ C."/>
            <person name="Cuomo C."/>
            <person name="Young S.K."/>
            <person name="Zeng Q."/>
            <person name="Gargeya S."/>
            <person name="Alvarado L."/>
            <person name="Berlin A."/>
            <person name="Chapman S.B."/>
            <person name="Chen Z."/>
            <person name="Freedman E."/>
            <person name="Gellesch M."/>
            <person name="Goldberg J."/>
            <person name="Griggs A."/>
            <person name="Gujja S."/>
            <person name="Heilman E."/>
            <person name="Heiman D."/>
            <person name="Howarth C."/>
            <person name="Mehta T."/>
            <person name="Neiman D."/>
            <person name="Pearson M."/>
            <person name="Roberts A."/>
            <person name="Saif S."/>
            <person name="Shea T."/>
            <person name="Shenoy N."/>
            <person name="Sisk P."/>
            <person name="Stolte C."/>
            <person name="Sykes S."/>
            <person name="White J."/>
            <person name="Yandava C."/>
            <person name="Burger G."/>
            <person name="Gray M.W."/>
            <person name="Holland P.W.H."/>
            <person name="King N."/>
            <person name="Lang F.B.F."/>
            <person name="Roger A.J."/>
            <person name="Ruiz-Trillo I."/>
            <person name="Haas B."/>
            <person name="Nusbaum C."/>
            <person name="Birren B."/>
        </authorList>
    </citation>
    <scope>NUCLEOTIDE SEQUENCE [LARGE SCALE GENOMIC DNA]</scope>
    <source>
        <strain evidence="7 8">JP610</strain>
    </source>
</reference>
<evidence type="ECO:0000313" key="7">
    <source>
        <dbReference type="EMBL" id="KNC87182.1"/>
    </source>
</evidence>
<feature type="transmembrane region" description="Helical" evidence="5">
    <location>
        <begin position="153"/>
        <end position="170"/>
    </location>
</feature>
<dbReference type="AlphaFoldDB" id="A0A0L0GDT9"/>
<proteinExistence type="predicted"/>
<evidence type="ECO:0000256" key="3">
    <source>
        <dbReference type="ARBA" id="ARBA00022989"/>
    </source>
</evidence>
<evidence type="ECO:0000256" key="4">
    <source>
        <dbReference type="ARBA" id="ARBA00023136"/>
    </source>
</evidence>
<dbReference type="RefSeq" id="XP_014161084.1">
    <property type="nucleotide sequence ID" value="XM_014305609.1"/>
</dbReference>
<dbReference type="Pfam" id="PF04588">
    <property type="entry name" value="HIG_1_N"/>
    <property type="match status" value="1"/>
</dbReference>
<dbReference type="Proteomes" id="UP000054560">
    <property type="component" value="Unassembled WGS sequence"/>
</dbReference>
<comment type="subcellular location">
    <subcellularLocation>
        <location evidence="1">Mitochondrion</location>
    </subcellularLocation>
</comment>
<sequence length="205" mass="22601">MKVTVTDAELAELNKRVYTVGFQAFLASTAAATAGLYTLNRSNAWFKALRPSFKAAAWICPIVVVTVVAAEEQVIQMEKERHVLYDEGGVKLESDKNRSITAQDWPTWLADNRFSLVAAAWVAGVAGSLTFSYSNPYLTPTVKAFHARVQSQAITLAALVAAGAVAPFGSKTSIKADHDMFQRRLEYEEKKWTVEHPGESTHKKH</sequence>
<dbReference type="InterPro" id="IPR040153">
    <property type="entry name" value="Rcf2"/>
</dbReference>
<organism evidence="7 8">
    <name type="scientific">Sphaeroforma arctica JP610</name>
    <dbReference type="NCBI Taxonomy" id="667725"/>
    <lineage>
        <taxon>Eukaryota</taxon>
        <taxon>Ichthyosporea</taxon>
        <taxon>Ichthyophonida</taxon>
        <taxon>Sphaeroforma</taxon>
    </lineage>
</organism>
<dbReference type="PANTHER" id="PTHR28018:SF3">
    <property type="entry name" value="RESPIRATORY SUPERCOMPLEX FACTOR 2, MITOCHONDRIAL"/>
    <property type="match status" value="1"/>
</dbReference>
<dbReference type="GO" id="GO:0005739">
    <property type="term" value="C:mitochondrion"/>
    <property type="evidence" value="ECO:0007669"/>
    <property type="project" value="UniProtKB-SubCell"/>
</dbReference>
<keyword evidence="8" id="KW-1185">Reference proteome</keyword>
<dbReference type="GeneID" id="25901214"/>
<protein>
    <recommendedName>
        <fullName evidence="6">HIG1 domain-containing protein</fullName>
    </recommendedName>
</protein>
<feature type="transmembrane region" description="Helical" evidence="5">
    <location>
        <begin position="20"/>
        <end position="39"/>
    </location>
</feature>
<dbReference type="PANTHER" id="PTHR28018">
    <property type="entry name" value="RESPIRATORY SUPERCOMPLEX FACTOR 2, MITOCHONDRIAL"/>
    <property type="match status" value="1"/>
</dbReference>
<name>A0A0L0GDT9_9EUKA</name>
<dbReference type="STRING" id="667725.A0A0L0GDT9"/>
<dbReference type="GO" id="GO:0033617">
    <property type="term" value="P:mitochondrial respiratory chain complex IV assembly"/>
    <property type="evidence" value="ECO:0007669"/>
    <property type="project" value="TreeGrafter"/>
</dbReference>
<dbReference type="EMBL" id="KQ241620">
    <property type="protein sequence ID" value="KNC87182.1"/>
    <property type="molecule type" value="Genomic_DNA"/>
</dbReference>
<dbReference type="OrthoDB" id="1915122at2759"/>
<dbReference type="InterPro" id="IPR007667">
    <property type="entry name" value="Hypoxia_induced_domain"/>
</dbReference>
<feature type="transmembrane region" description="Helical" evidence="5">
    <location>
        <begin position="114"/>
        <end position="133"/>
    </location>
</feature>
<evidence type="ECO:0000313" key="8">
    <source>
        <dbReference type="Proteomes" id="UP000054560"/>
    </source>
</evidence>
<dbReference type="PROSITE" id="PS51503">
    <property type="entry name" value="HIG1"/>
    <property type="match status" value="1"/>
</dbReference>
<evidence type="ECO:0000256" key="5">
    <source>
        <dbReference type="SAM" id="Phobius"/>
    </source>
</evidence>
<gene>
    <name evidence="7" type="ORF">SARC_00710</name>
</gene>
<accession>A0A0L0GDT9</accession>
<evidence type="ECO:0000259" key="6">
    <source>
        <dbReference type="PROSITE" id="PS51503"/>
    </source>
</evidence>
<keyword evidence="2 5" id="KW-0812">Transmembrane</keyword>
<evidence type="ECO:0000256" key="1">
    <source>
        <dbReference type="ARBA" id="ARBA00004173"/>
    </source>
</evidence>
<feature type="domain" description="HIG1" evidence="6">
    <location>
        <begin position="85"/>
        <end position="177"/>
    </location>
</feature>
<keyword evidence="3 5" id="KW-1133">Transmembrane helix</keyword>
<evidence type="ECO:0000256" key="2">
    <source>
        <dbReference type="ARBA" id="ARBA00022692"/>
    </source>
</evidence>
<keyword evidence="4 5" id="KW-0472">Membrane</keyword>